<proteinExistence type="predicted"/>
<dbReference type="WBParaSite" id="ECPE_0000988501-mRNA-1">
    <property type="protein sequence ID" value="ECPE_0000988501-mRNA-1"/>
    <property type="gene ID" value="ECPE_0000988501"/>
</dbReference>
<dbReference type="PANTHER" id="PTHR15955">
    <property type="entry name" value="RWD DOMAIN CONTAINING PROTEIN 2"/>
    <property type="match status" value="1"/>
</dbReference>
<dbReference type="PANTHER" id="PTHR15955:SF8">
    <property type="entry name" value="RWD DOMAIN-CONTAINING PROTEIN 2B-RELATED"/>
    <property type="match status" value="1"/>
</dbReference>
<name>A0A183ASB9_9TREM</name>
<dbReference type="AlphaFoldDB" id="A0A183ASB9"/>
<dbReference type="CDD" id="cd24163">
    <property type="entry name" value="RWDD2_C"/>
    <property type="match status" value="1"/>
</dbReference>
<feature type="domain" description="Small nuclear ribonucleoprotein Prp3 C-terminal" evidence="1">
    <location>
        <begin position="116"/>
        <end position="179"/>
    </location>
</feature>
<gene>
    <name evidence="2" type="ORF">ECPE_LOCUS9855</name>
</gene>
<reference evidence="2 3" key="2">
    <citation type="submission" date="2018-11" db="EMBL/GenBank/DDBJ databases">
        <authorList>
            <consortium name="Pathogen Informatics"/>
        </authorList>
    </citation>
    <scope>NUCLEOTIDE SEQUENCE [LARGE SCALE GENOMIC DNA]</scope>
    <source>
        <strain evidence="2 3">Egypt</strain>
    </source>
</reference>
<sequence>MSMQSNVAADALKDKAELTVQLPPGYPSGDPENPVPPVITVRLLPAALNNGINERKVTSLFSAWLDDAVGNGEPVICSTVDWLQRELTDLTLKTTANCEEAGDEINKPTEIMVCMWIVSHHIRNPIKRRLIQEWAAELKLGGVSMPGKPGIVVVEGAAKNADEYWRRLRGLQWKHIQIRDREVFGTGNFKQLRFSGEFQEIFLSHQSRFAWFHERGITSDQFTLVFGIPGRLPQKGSH</sequence>
<reference evidence="4" key="1">
    <citation type="submission" date="2016-06" db="UniProtKB">
        <authorList>
            <consortium name="WormBaseParasite"/>
        </authorList>
    </citation>
    <scope>IDENTIFICATION</scope>
</reference>
<dbReference type="InterPro" id="IPR010541">
    <property type="entry name" value="Prp3_C"/>
</dbReference>
<dbReference type="InterPro" id="IPR059181">
    <property type="entry name" value="RWDD2A-B_C"/>
</dbReference>
<accession>A0A183ASB9</accession>
<evidence type="ECO:0000259" key="1">
    <source>
        <dbReference type="Pfam" id="PF06544"/>
    </source>
</evidence>
<dbReference type="Gene3D" id="3.10.110.10">
    <property type="entry name" value="Ubiquitin Conjugating Enzyme"/>
    <property type="match status" value="1"/>
</dbReference>
<organism evidence="4">
    <name type="scientific">Echinostoma caproni</name>
    <dbReference type="NCBI Taxonomy" id="27848"/>
    <lineage>
        <taxon>Eukaryota</taxon>
        <taxon>Metazoa</taxon>
        <taxon>Spiralia</taxon>
        <taxon>Lophotrochozoa</taxon>
        <taxon>Platyhelminthes</taxon>
        <taxon>Trematoda</taxon>
        <taxon>Digenea</taxon>
        <taxon>Plagiorchiida</taxon>
        <taxon>Echinostomata</taxon>
        <taxon>Echinostomatoidea</taxon>
        <taxon>Echinostomatidae</taxon>
        <taxon>Echinostoma</taxon>
    </lineage>
</organism>
<evidence type="ECO:0000313" key="3">
    <source>
        <dbReference type="Proteomes" id="UP000272942"/>
    </source>
</evidence>
<dbReference type="Pfam" id="PF06544">
    <property type="entry name" value="Prp3_C"/>
    <property type="match status" value="1"/>
</dbReference>
<protein>
    <submittedName>
        <fullName evidence="4">DUF1115 domain-containing protein</fullName>
    </submittedName>
</protein>
<keyword evidence="3" id="KW-1185">Reference proteome</keyword>
<evidence type="ECO:0000313" key="2">
    <source>
        <dbReference type="EMBL" id="VDP86080.1"/>
    </source>
</evidence>
<dbReference type="SUPFAM" id="SSF54495">
    <property type="entry name" value="UBC-like"/>
    <property type="match status" value="1"/>
</dbReference>
<dbReference type="EMBL" id="UZAN01048072">
    <property type="protein sequence ID" value="VDP86080.1"/>
    <property type="molecule type" value="Genomic_DNA"/>
</dbReference>
<dbReference type="InterPro" id="IPR017359">
    <property type="entry name" value="Phi-like"/>
</dbReference>
<dbReference type="OrthoDB" id="432412at2759"/>
<dbReference type="Proteomes" id="UP000272942">
    <property type="component" value="Unassembled WGS sequence"/>
</dbReference>
<dbReference type="InterPro" id="IPR016135">
    <property type="entry name" value="UBQ-conjugating_enzyme/RWD"/>
</dbReference>
<evidence type="ECO:0000313" key="4">
    <source>
        <dbReference type="WBParaSite" id="ECPE_0000988501-mRNA-1"/>
    </source>
</evidence>